<dbReference type="STRING" id="1046627.BZARG_660"/>
<dbReference type="Proteomes" id="UP000003730">
    <property type="component" value="Unassembled WGS sequence"/>
</dbReference>
<name>G2EAX8_9FLAO</name>
<dbReference type="EMBL" id="AFXZ01000009">
    <property type="protein sequence ID" value="EGV44352.1"/>
    <property type="molecule type" value="Genomic_DNA"/>
</dbReference>
<evidence type="ECO:0000313" key="2">
    <source>
        <dbReference type="Proteomes" id="UP000003730"/>
    </source>
</evidence>
<organism evidence="1 2">
    <name type="scientific">Bizionia argentinensis JUB59</name>
    <dbReference type="NCBI Taxonomy" id="1046627"/>
    <lineage>
        <taxon>Bacteria</taxon>
        <taxon>Pseudomonadati</taxon>
        <taxon>Bacteroidota</taxon>
        <taxon>Flavobacteriia</taxon>
        <taxon>Flavobacteriales</taxon>
        <taxon>Flavobacteriaceae</taxon>
        <taxon>Bizionia</taxon>
    </lineage>
</organism>
<sequence length="77" mass="8929">MKPETSSQNLATNFIVNINDSAPLTICNLDGTQDHLALFDFKEKDFEVLNCLGFVEYNICYYQIQLKIIFIITLFFK</sequence>
<proteinExistence type="predicted"/>
<dbReference type="RefSeq" id="WP_008635520.1">
    <property type="nucleotide sequence ID" value="NZ_AFXZ01000009.1"/>
</dbReference>
<keyword evidence="2" id="KW-1185">Reference proteome</keyword>
<protein>
    <submittedName>
        <fullName evidence="1">Uncharacterized protein</fullName>
    </submittedName>
</protein>
<accession>G2EAX8</accession>
<reference evidence="1 2" key="1">
    <citation type="journal article" date="2008" name="Int. J. Syst. Evol. Microbiol.">
        <title>Bizionia argentinensis sp. nov., isolated from surface marine water in Antarctica.</title>
        <authorList>
            <person name="Bercovich A."/>
            <person name="Vazquez S.C."/>
            <person name="Yankilevich P."/>
            <person name="Coria S.H."/>
            <person name="Foti M."/>
            <person name="Hernandez E."/>
            <person name="Vidal A."/>
            <person name="Ruberto L."/>
            <person name="Melo C."/>
            <person name="Marenssi S."/>
            <person name="Criscuolo M."/>
            <person name="Memoli M."/>
            <person name="Arguelles M."/>
            <person name="Mac Cormack W.P."/>
        </authorList>
    </citation>
    <scope>NUCLEOTIDE SEQUENCE [LARGE SCALE GENOMIC DNA]</scope>
    <source>
        <strain evidence="1 2">JUB59</strain>
    </source>
</reference>
<evidence type="ECO:0000313" key="1">
    <source>
        <dbReference type="EMBL" id="EGV44352.1"/>
    </source>
</evidence>
<comment type="caution">
    <text evidence="1">The sequence shown here is derived from an EMBL/GenBank/DDBJ whole genome shotgun (WGS) entry which is preliminary data.</text>
</comment>
<dbReference type="AlphaFoldDB" id="G2EAX8"/>
<gene>
    <name evidence="1" type="ORF">BZARG_660</name>
</gene>